<feature type="region of interest" description="Disordered" evidence="1">
    <location>
        <begin position="49"/>
        <end position="93"/>
    </location>
</feature>
<dbReference type="AlphaFoldDB" id="A0A1G7NZZ0"/>
<dbReference type="InterPro" id="IPR018392">
    <property type="entry name" value="LysM"/>
</dbReference>
<feature type="region of interest" description="Disordered" evidence="1">
    <location>
        <begin position="243"/>
        <end position="504"/>
    </location>
</feature>
<feature type="region of interest" description="Disordered" evidence="1">
    <location>
        <begin position="182"/>
        <end position="230"/>
    </location>
</feature>
<keyword evidence="5" id="KW-1185">Reference proteome</keyword>
<accession>A0A1G7NZZ0</accession>
<name>A0A1G7NZZ0_9RHOB</name>
<keyword evidence="2" id="KW-0472">Membrane</keyword>
<evidence type="ECO:0000313" key="5">
    <source>
        <dbReference type="Proteomes" id="UP000199399"/>
    </source>
</evidence>
<dbReference type="CDD" id="cd00118">
    <property type="entry name" value="LysM"/>
    <property type="match status" value="1"/>
</dbReference>
<keyword evidence="2" id="KW-1133">Transmembrane helix</keyword>
<feature type="compositionally biased region" description="Low complexity" evidence="1">
    <location>
        <begin position="75"/>
        <end position="93"/>
    </location>
</feature>
<sequence>MFKGLGRSGGIGATVAGAVAAAVLALGVWIGGQRELSDEAGEGAIAVLPERDPTPENATLSQDAVQGASVGPEGTAATEPDAETAESARAAEAPAFDEVRRDPDGMTVIAGRAAPGSTVAVLKDGEEIASATADGAGKFATLAMIPPDGAGHVLTLLAQDGDEQVASAEEILLAPIAAPTVTAEASAEEETAADQDVASDDAAAGAEADVASSAVTEAEDVAQVDDQAAETPVEEIVVAEADAAPEEVPSPTDPAATTPLVGTGEAEAGAEVAQSAEPTADTSSGSQGAADSTANTEASQSGDNGPTASDGATPLAGTATADNATGSDEAADMSTDADLTSTEDEAAPASSDETSLASSATAEMEEETPTDPAQATPLAGTATADAAGDEEEAPSQETASTETSASATEPSEENGVASSEPAPSATPLAGTGSEQNTSAMIAGADTSDAPVVAETTPSKPTATAPTSGQQTAEPPALADASPTVTAPTPAEEAPAKPPAPAPADAPVAVLKSTAEGVERIDTAPPQVMTNVALDTIGYSDQGDVQLSGRAQPDTSEVRVYLDNDAVISLPVDKEGRWRGDLPNVDEGVYTLRVDELSAGGDVTSRVETPFKRESPETLAAASAGVSGPLSAVTVQKGDTLWAISRERYGDPFLYVKVFEANSDNIRDPDLIYPGQVFDLPEEAISE</sequence>
<feature type="domain" description="LysM" evidence="3">
    <location>
        <begin position="630"/>
        <end position="679"/>
    </location>
</feature>
<dbReference type="RefSeq" id="WP_244153622.1">
    <property type="nucleotide sequence ID" value="NZ_FNBP01000003.1"/>
</dbReference>
<feature type="compositionally biased region" description="Low complexity" evidence="1">
    <location>
        <begin position="395"/>
        <end position="409"/>
    </location>
</feature>
<dbReference type="PROSITE" id="PS51782">
    <property type="entry name" value="LYSM"/>
    <property type="match status" value="1"/>
</dbReference>
<proteinExistence type="predicted"/>
<reference evidence="5" key="1">
    <citation type="submission" date="2016-10" db="EMBL/GenBank/DDBJ databases">
        <authorList>
            <person name="Varghese N."/>
            <person name="Submissions S."/>
        </authorList>
    </citation>
    <scope>NUCLEOTIDE SEQUENCE [LARGE SCALE GENOMIC DNA]</scope>
    <source>
        <strain evidence="5">DSM 16477</strain>
    </source>
</reference>
<evidence type="ECO:0000256" key="2">
    <source>
        <dbReference type="SAM" id="Phobius"/>
    </source>
</evidence>
<gene>
    <name evidence="4" type="ORF">SAMN04489759_103185</name>
</gene>
<feature type="compositionally biased region" description="Polar residues" evidence="1">
    <location>
        <begin position="280"/>
        <end position="307"/>
    </location>
</feature>
<organism evidence="4 5">
    <name type="scientific">Sulfitobacter delicatus</name>
    <dbReference type="NCBI Taxonomy" id="218672"/>
    <lineage>
        <taxon>Bacteria</taxon>
        <taxon>Pseudomonadati</taxon>
        <taxon>Pseudomonadota</taxon>
        <taxon>Alphaproteobacteria</taxon>
        <taxon>Rhodobacterales</taxon>
        <taxon>Roseobacteraceae</taxon>
        <taxon>Sulfitobacter</taxon>
    </lineage>
</organism>
<protein>
    <submittedName>
        <fullName evidence="4">LysM domain-containing protein</fullName>
    </submittedName>
</protein>
<dbReference type="SMART" id="SM00257">
    <property type="entry name" value="LysM"/>
    <property type="match status" value="1"/>
</dbReference>
<feature type="compositionally biased region" description="Low complexity" evidence="1">
    <location>
        <begin position="455"/>
        <end position="467"/>
    </location>
</feature>
<feature type="compositionally biased region" description="Low complexity" evidence="1">
    <location>
        <begin position="478"/>
        <end position="492"/>
    </location>
</feature>
<dbReference type="InterPro" id="IPR036779">
    <property type="entry name" value="LysM_dom_sf"/>
</dbReference>
<evidence type="ECO:0000313" key="4">
    <source>
        <dbReference type="EMBL" id="SDF79616.1"/>
    </source>
</evidence>
<evidence type="ECO:0000256" key="1">
    <source>
        <dbReference type="SAM" id="MobiDB-lite"/>
    </source>
</evidence>
<dbReference type="PANTHER" id="PTHR34700">
    <property type="entry name" value="POTASSIUM BINDING PROTEIN KBP"/>
    <property type="match status" value="1"/>
</dbReference>
<feature type="compositionally biased region" description="Low complexity" evidence="1">
    <location>
        <begin position="262"/>
        <end position="277"/>
    </location>
</feature>
<feature type="compositionally biased region" description="Low complexity" evidence="1">
    <location>
        <begin position="348"/>
        <end position="362"/>
    </location>
</feature>
<dbReference type="Pfam" id="PF01476">
    <property type="entry name" value="LysM"/>
    <property type="match status" value="1"/>
</dbReference>
<dbReference type="STRING" id="218672.SAMN04489759_103185"/>
<feature type="transmembrane region" description="Helical" evidence="2">
    <location>
        <begin position="12"/>
        <end position="32"/>
    </location>
</feature>
<feature type="compositionally biased region" description="Low complexity" evidence="1">
    <location>
        <begin position="200"/>
        <end position="215"/>
    </location>
</feature>
<evidence type="ECO:0000259" key="3">
    <source>
        <dbReference type="PROSITE" id="PS51782"/>
    </source>
</evidence>
<keyword evidence="2" id="KW-0812">Transmembrane</keyword>
<dbReference type="PANTHER" id="PTHR34700:SF4">
    <property type="entry name" value="PHAGE-LIKE ELEMENT PBSX PROTEIN XKDP"/>
    <property type="match status" value="1"/>
</dbReference>
<dbReference type="EMBL" id="FNBP01000003">
    <property type="protein sequence ID" value="SDF79616.1"/>
    <property type="molecule type" value="Genomic_DNA"/>
</dbReference>
<feature type="compositionally biased region" description="Acidic residues" evidence="1">
    <location>
        <begin position="186"/>
        <end position="199"/>
    </location>
</feature>
<dbReference type="InterPro" id="IPR052196">
    <property type="entry name" value="Bact_Kbp"/>
</dbReference>
<dbReference type="Proteomes" id="UP000199399">
    <property type="component" value="Unassembled WGS sequence"/>
</dbReference>
<dbReference type="Gene3D" id="3.10.350.10">
    <property type="entry name" value="LysM domain"/>
    <property type="match status" value="1"/>
</dbReference>